<evidence type="ECO:0000256" key="2">
    <source>
        <dbReference type="SAM" id="MobiDB-lite"/>
    </source>
</evidence>
<protein>
    <submittedName>
        <fullName evidence="3">Polyhydroxyalkanoate synthesis regulator phasin</fullName>
    </submittedName>
</protein>
<evidence type="ECO:0000313" key="4">
    <source>
        <dbReference type="Proteomes" id="UP000758168"/>
    </source>
</evidence>
<keyword evidence="4" id="KW-1185">Reference proteome</keyword>
<dbReference type="EMBL" id="JAGIOB010000001">
    <property type="protein sequence ID" value="MBP2418747.1"/>
    <property type="molecule type" value="Genomic_DNA"/>
</dbReference>
<dbReference type="RefSeq" id="WP_210058471.1">
    <property type="nucleotide sequence ID" value="NZ_BAAAMH010000032.1"/>
</dbReference>
<name>A0ABS4ZCI0_9ACTN</name>
<dbReference type="Proteomes" id="UP000758168">
    <property type="component" value="Unassembled WGS sequence"/>
</dbReference>
<evidence type="ECO:0000256" key="1">
    <source>
        <dbReference type="SAM" id="Coils"/>
    </source>
</evidence>
<evidence type="ECO:0000313" key="3">
    <source>
        <dbReference type="EMBL" id="MBP2418747.1"/>
    </source>
</evidence>
<proteinExistence type="predicted"/>
<sequence>MVVEAVQTYVNLVNGVSRATRERARAAARGLLAQAGLEEVVDDAEKRVTKLTDEILGASRANRELLENLVAAEVTKVASRLGFVRSEDLDEVREEIAELRAQLARDKAATTGAPRARNATARKAAAAAAPEPTTPRPAAKKTAAAKKAATAKKTATATKAATTAGDAAGAPAARRAPGPGRATSTRPGAAQRLAEEAGTPTGVPDPDADAGA</sequence>
<feature type="coiled-coil region" evidence="1">
    <location>
        <begin position="34"/>
        <end position="61"/>
    </location>
</feature>
<feature type="compositionally biased region" description="Low complexity" evidence="2">
    <location>
        <begin position="113"/>
        <end position="183"/>
    </location>
</feature>
<feature type="region of interest" description="Disordered" evidence="2">
    <location>
        <begin position="104"/>
        <end position="212"/>
    </location>
</feature>
<gene>
    <name evidence="3" type="ORF">JOF54_003669</name>
</gene>
<reference evidence="3 4" key="1">
    <citation type="submission" date="2021-03" db="EMBL/GenBank/DDBJ databases">
        <title>Sequencing the genomes of 1000 actinobacteria strains.</title>
        <authorList>
            <person name="Klenk H.-P."/>
        </authorList>
    </citation>
    <scope>NUCLEOTIDE SEQUENCE [LARGE SCALE GENOMIC DNA]</scope>
    <source>
        <strain evidence="3 4">DSM 12936</strain>
    </source>
</reference>
<accession>A0ABS4ZCI0</accession>
<organism evidence="3 4">
    <name type="scientific">Microlunatus capsulatus</name>
    <dbReference type="NCBI Taxonomy" id="99117"/>
    <lineage>
        <taxon>Bacteria</taxon>
        <taxon>Bacillati</taxon>
        <taxon>Actinomycetota</taxon>
        <taxon>Actinomycetes</taxon>
        <taxon>Propionibacteriales</taxon>
        <taxon>Propionibacteriaceae</taxon>
        <taxon>Microlunatus</taxon>
    </lineage>
</organism>
<keyword evidence="1" id="KW-0175">Coiled coil</keyword>
<comment type="caution">
    <text evidence="3">The sequence shown here is derived from an EMBL/GenBank/DDBJ whole genome shotgun (WGS) entry which is preliminary data.</text>
</comment>